<dbReference type="Pfam" id="PF07030">
    <property type="entry name" value="Phage_Mu_Gp36"/>
    <property type="match status" value="1"/>
</dbReference>
<reference evidence="1" key="1">
    <citation type="journal article" date="2014" name="Front. Microbiol.">
        <title>High frequency of phylogenetically diverse reductive dehalogenase-homologous genes in deep subseafloor sedimentary metagenomes.</title>
        <authorList>
            <person name="Kawai M."/>
            <person name="Futagami T."/>
            <person name="Toyoda A."/>
            <person name="Takaki Y."/>
            <person name="Nishi S."/>
            <person name="Hori S."/>
            <person name="Arai W."/>
            <person name="Tsubouchi T."/>
            <person name="Morono Y."/>
            <person name="Uchiyama I."/>
            <person name="Ito T."/>
            <person name="Fujiyama A."/>
            <person name="Inagaki F."/>
            <person name="Takami H."/>
        </authorList>
    </citation>
    <scope>NUCLEOTIDE SEQUENCE</scope>
    <source>
        <strain evidence="1">Expedition CK06-06</strain>
    </source>
</reference>
<gene>
    <name evidence="1" type="ORF">S01H4_46438</name>
</gene>
<comment type="caution">
    <text evidence="1">The sequence shown here is derived from an EMBL/GenBank/DDBJ whole genome shotgun (WGS) entry which is preliminary data.</text>
</comment>
<accession>X1C4T8</accession>
<name>X1C4T8_9ZZZZ</name>
<proteinExistence type="predicted"/>
<dbReference type="InterPro" id="IPR009752">
    <property type="entry name" value="Phage_Mu_GpJ"/>
</dbReference>
<dbReference type="EMBL" id="BART01025948">
    <property type="protein sequence ID" value="GAG91408.1"/>
    <property type="molecule type" value="Genomic_DNA"/>
</dbReference>
<dbReference type="AlphaFoldDB" id="X1C4T8"/>
<feature type="non-terminal residue" evidence="1">
    <location>
        <position position="1"/>
    </location>
</feature>
<sequence length="195" mass="22804">QYIYDVERRIDARISFKYAIPLAVPVDEVINQITRRRTAYDIYVDIFPSREFEALPEAVKEWRDLAESLLQDIITGSITLTVPTTEGTGIRAMTSHLKRARKIEVRLTGTDWQYLGYEYIVPDSFIATSTIDISTQYVEGTDYEMMWKEGAMRLVEGTSIEPNSIIYLYFLYQETPEYQRGIRREDRLIQEGDYI</sequence>
<organism evidence="1">
    <name type="scientific">marine sediment metagenome</name>
    <dbReference type="NCBI Taxonomy" id="412755"/>
    <lineage>
        <taxon>unclassified sequences</taxon>
        <taxon>metagenomes</taxon>
        <taxon>ecological metagenomes</taxon>
    </lineage>
</organism>
<evidence type="ECO:0000313" key="1">
    <source>
        <dbReference type="EMBL" id="GAG91408.1"/>
    </source>
</evidence>
<protein>
    <submittedName>
        <fullName evidence="1">Uncharacterized protein</fullName>
    </submittedName>
</protein>